<dbReference type="EMBL" id="FNVA01000003">
    <property type="protein sequence ID" value="SEG17975.1"/>
    <property type="molecule type" value="Genomic_DNA"/>
</dbReference>
<keyword evidence="1" id="KW-0472">Membrane</keyword>
<organism evidence="2 3">
    <name type="scientific">Bryocella elongata</name>
    <dbReference type="NCBI Taxonomy" id="863522"/>
    <lineage>
        <taxon>Bacteria</taxon>
        <taxon>Pseudomonadati</taxon>
        <taxon>Acidobacteriota</taxon>
        <taxon>Terriglobia</taxon>
        <taxon>Terriglobales</taxon>
        <taxon>Acidobacteriaceae</taxon>
        <taxon>Bryocella</taxon>
    </lineage>
</organism>
<evidence type="ECO:0000256" key="1">
    <source>
        <dbReference type="SAM" id="Phobius"/>
    </source>
</evidence>
<name>A0A1H5Y2F7_9BACT</name>
<feature type="transmembrane region" description="Helical" evidence="1">
    <location>
        <begin position="6"/>
        <end position="22"/>
    </location>
</feature>
<accession>A0A1H5Y2F7</accession>
<keyword evidence="1" id="KW-0812">Transmembrane</keyword>
<evidence type="ECO:0000313" key="3">
    <source>
        <dbReference type="Proteomes" id="UP000236728"/>
    </source>
</evidence>
<dbReference type="Proteomes" id="UP000236728">
    <property type="component" value="Unassembled WGS sequence"/>
</dbReference>
<sequence length="32" mass="3700">MQDVAIFFSFVTFVMFPCYLAYRSGTTDRNDG</sequence>
<keyword evidence="1" id="KW-1133">Transmembrane helix</keyword>
<gene>
    <name evidence="2" type="ORF">SAMN05421819_2080</name>
</gene>
<proteinExistence type="predicted"/>
<evidence type="ECO:0000313" key="2">
    <source>
        <dbReference type="EMBL" id="SEG17975.1"/>
    </source>
</evidence>
<protein>
    <submittedName>
        <fullName evidence="2">Uncharacterized protein</fullName>
    </submittedName>
</protein>
<reference evidence="2 3" key="1">
    <citation type="submission" date="2016-10" db="EMBL/GenBank/DDBJ databases">
        <authorList>
            <person name="de Groot N.N."/>
        </authorList>
    </citation>
    <scope>NUCLEOTIDE SEQUENCE [LARGE SCALE GENOMIC DNA]</scope>
    <source>
        <strain evidence="2 3">DSM 22489</strain>
    </source>
</reference>
<keyword evidence="3" id="KW-1185">Reference proteome</keyword>
<dbReference type="AlphaFoldDB" id="A0A1H5Y2F7"/>